<evidence type="ECO:0000313" key="3">
    <source>
        <dbReference type="EMBL" id="KJX93517.1"/>
    </source>
</evidence>
<feature type="region of interest" description="Disordered" evidence="1">
    <location>
        <begin position="1"/>
        <end position="62"/>
    </location>
</feature>
<gene>
    <name evidence="3" type="ORF">TI39_contig4301g00005</name>
</gene>
<evidence type="ECO:0000256" key="2">
    <source>
        <dbReference type="SAM" id="Phobius"/>
    </source>
</evidence>
<dbReference type="OrthoDB" id="3142841at2759"/>
<dbReference type="PANTHER" id="PTHR33927:SF1">
    <property type="entry name" value="TRANSMEMBRANE PROTEIN"/>
    <property type="match status" value="1"/>
</dbReference>
<feature type="transmembrane region" description="Helical" evidence="2">
    <location>
        <begin position="121"/>
        <end position="140"/>
    </location>
</feature>
<sequence>MASHVAVENSGSREEQSISLPSAEEGDGDAPLQSPPSRPRSSTASHASVHLEDKETKNPDVPTAVIEVSLEFKRGRISTPILPLSRKRSDAAEDKDSRPAGLFHRMWIAYATDYASAYKTLYALVIISNFIAMASVLPGRSLHEALRRCSDAAITNLAVAVAIRQPYVINLFYHGFVGIPRSMPLWLRHTCARVYQYGAVHSGAACCSFVWFCLFLAYLAREVVVNDRPHASPETLVCASILAAFLTTIIIFALPQMRRRYHNLFERWHRFGGWMALAVFWVMLVLFQRDELKQADGAESLGMGMVKLPATWILLFVSINAIWPYLLIRKVRVVQTENLSNHAIRIYFDPKEKIIPTHGAAISRSPLKEWHSFAAISDVDGTAGGSSSIVVSKAGDWTADAISNPAPYYYMKSIHMAGPGTMAKMFSRVVFMCTGSGVGPILAVLTPLANVGLRIIWSAPQPREVFGDKICSALLRADPEAIIWDTHKSGRPDLVKIATRVYRESDAEALFFISNQRLTKVVVKELRRKGIATFSPVFDS</sequence>
<feature type="transmembrane region" description="Helical" evidence="2">
    <location>
        <begin position="152"/>
        <end position="173"/>
    </location>
</feature>
<feature type="compositionally biased region" description="Basic and acidic residues" evidence="1">
    <location>
        <begin position="49"/>
        <end position="58"/>
    </location>
</feature>
<dbReference type="EMBL" id="LAFY01004260">
    <property type="protein sequence ID" value="KJX93517.1"/>
    <property type="molecule type" value="Genomic_DNA"/>
</dbReference>
<evidence type="ECO:0008006" key="5">
    <source>
        <dbReference type="Google" id="ProtNLM"/>
    </source>
</evidence>
<keyword evidence="2" id="KW-0812">Transmembrane</keyword>
<keyword evidence="2" id="KW-0472">Membrane</keyword>
<proteinExistence type="predicted"/>
<protein>
    <recommendedName>
        <fullName evidence="5">Integral membrane protein TmpA</fullName>
    </recommendedName>
</protein>
<feature type="transmembrane region" description="Helical" evidence="2">
    <location>
        <begin position="194"/>
        <end position="219"/>
    </location>
</feature>
<dbReference type="PANTHER" id="PTHR33927">
    <property type="entry name" value="TRANSMEMBRANE PROTEIN"/>
    <property type="match status" value="1"/>
</dbReference>
<feature type="transmembrane region" description="Helical" evidence="2">
    <location>
        <begin position="268"/>
        <end position="288"/>
    </location>
</feature>
<dbReference type="AlphaFoldDB" id="A0A0F4G952"/>
<feature type="transmembrane region" description="Helical" evidence="2">
    <location>
        <begin position="308"/>
        <end position="328"/>
    </location>
</feature>
<dbReference type="Proteomes" id="UP000033647">
    <property type="component" value="Unassembled WGS sequence"/>
</dbReference>
<dbReference type="InterPro" id="IPR052979">
    <property type="entry name" value="Adenylate-forming_domain"/>
</dbReference>
<evidence type="ECO:0000313" key="4">
    <source>
        <dbReference type="Proteomes" id="UP000033647"/>
    </source>
</evidence>
<organism evidence="3 4">
    <name type="scientific">Zymoseptoria brevis</name>
    <dbReference type="NCBI Taxonomy" id="1047168"/>
    <lineage>
        <taxon>Eukaryota</taxon>
        <taxon>Fungi</taxon>
        <taxon>Dikarya</taxon>
        <taxon>Ascomycota</taxon>
        <taxon>Pezizomycotina</taxon>
        <taxon>Dothideomycetes</taxon>
        <taxon>Dothideomycetidae</taxon>
        <taxon>Mycosphaerellales</taxon>
        <taxon>Mycosphaerellaceae</taxon>
        <taxon>Zymoseptoria</taxon>
    </lineage>
</organism>
<feature type="compositionally biased region" description="Low complexity" evidence="1">
    <location>
        <begin position="39"/>
        <end position="48"/>
    </location>
</feature>
<feature type="transmembrane region" description="Helical" evidence="2">
    <location>
        <begin position="239"/>
        <end position="256"/>
    </location>
</feature>
<comment type="caution">
    <text evidence="3">The sequence shown here is derived from an EMBL/GenBank/DDBJ whole genome shotgun (WGS) entry which is preliminary data.</text>
</comment>
<keyword evidence="2" id="KW-1133">Transmembrane helix</keyword>
<reference evidence="3 4" key="1">
    <citation type="submission" date="2015-03" db="EMBL/GenBank/DDBJ databases">
        <title>RNA-seq based gene annotation and comparative genomics of four Zymoseptoria species reveal species-specific pathogenicity related genes and transposable element activity.</title>
        <authorList>
            <person name="Grandaubert J."/>
            <person name="Bhattacharyya A."/>
            <person name="Stukenbrock E.H."/>
        </authorList>
    </citation>
    <scope>NUCLEOTIDE SEQUENCE [LARGE SCALE GENOMIC DNA]</scope>
    <source>
        <strain evidence="3 4">Zb18110</strain>
    </source>
</reference>
<evidence type="ECO:0000256" key="1">
    <source>
        <dbReference type="SAM" id="MobiDB-lite"/>
    </source>
</evidence>
<keyword evidence="4" id="KW-1185">Reference proteome</keyword>
<accession>A0A0F4G952</accession>
<name>A0A0F4G952_9PEZI</name>